<gene>
    <name evidence="2" type="ORF">HCU73_05935</name>
</gene>
<evidence type="ECO:0000313" key="2">
    <source>
        <dbReference type="EMBL" id="NKX44123.1"/>
    </source>
</evidence>
<dbReference type="InterPro" id="IPR010342">
    <property type="entry name" value="DUF938"/>
</dbReference>
<dbReference type="Pfam" id="PF06080">
    <property type="entry name" value="DUF938"/>
    <property type="match status" value="1"/>
</dbReference>
<feature type="region of interest" description="Disordered" evidence="1">
    <location>
        <begin position="1"/>
        <end position="90"/>
    </location>
</feature>
<feature type="compositionally biased region" description="Basic residues" evidence="1">
    <location>
        <begin position="1"/>
        <end position="41"/>
    </location>
</feature>
<evidence type="ECO:0000313" key="3">
    <source>
        <dbReference type="Proteomes" id="UP000526408"/>
    </source>
</evidence>
<feature type="compositionally biased region" description="Basic and acidic residues" evidence="1">
    <location>
        <begin position="42"/>
        <end position="51"/>
    </location>
</feature>
<sequence length="317" mass="34222">MGRRGARRLCLRARRLRRRLGRGRRRRHARPGRGRHGGRHRRDADVGRDGQHGAAARRHDRPAGAGPDGQLRRGRDHDDPHGRKRRDVDHDAAVIRRLDLPDAPALAETEAEAAEARLSAPSALRNRDAICAELRRLAPPAGRALEIASGTGEHVIRFAAALPGLDWQPTDPDPARRASIAAWAAGAGLPNLRPPLPLDAARPGWADRHGPVDLVVLVNLLHLISRPEADAALAEVARVLAPGGVFVLYGPFLRDGAATSPGDAAFHASLQAQDPAIGYKDVIDTCAHLVACGLRHVETVAMPANNLLLAFDRPRQK</sequence>
<comment type="caution">
    <text evidence="2">The sequence shown here is derived from an EMBL/GenBank/DDBJ whole genome shotgun (WGS) entry which is preliminary data.</text>
</comment>
<keyword evidence="3" id="KW-1185">Reference proteome</keyword>
<dbReference type="EMBL" id="JAAZQQ010000002">
    <property type="protein sequence ID" value="NKX44123.1"/>
    <property type="molecule type" value="Genomic_DNA"/>
</dbReference>
<dbReference type="PANTHER" id="PTHR20974:SF0">
    <property type="entry name" value="UPF0585 PROTEIN CG18661"/>
    <property type="match status" value="1"/>
</dbReference>
<reference evidence="2 3" key="1">
    <citation type="submission" date="2020-04" db="EMBL/GenBank/DDBJ databases">
        <authorList>
            <person name="Yoon J."/>
        </authorList>
    </citation>
    <scope>NUCLEOTIDE SEQUENCE [LARGE SCALE GENOMIC DNA]</scope>
    <source>
        <strain evidence="2 3">KMU-115</strain>
    </source>
</reference>
<dbReference type="AlphaFoldDB" id="A0A7X6GZ05"/>
<evidence type="ECO:0000256" key="1">
    <source>
        <dbReference type="SAM" id="MobiDB-lite"/>
    </source>
</evidence>
<dbReference type="InterPro" id="IPR029063">
    <property type="entry name" value="SAM-dependent_MTases_sf"/>
</dbReference>
<feature type="compositionally biased region" description="Basic and acidic residues" evidence="1">
    <location>
        <begin position="70"/>
        <end position="90"/>
    </location>
</feature>
<organism evidence="2 3">
    <name type="scientific">Roseicyclus persicicus</name>
    <dbReference type="NCBI Taxonomy" id="2650661"/>
    <lineage>
        <taxon>Bacteria</taxon>
        <taxon>Pseudomonadati</taxon>
        <taxon>Pseudomonadota</taxon>
        <taxon>Alphaproteobacteria</taxon>
        <taxon>Rhodobacterales</taxon>
        <taxon>Roseobacteraceae</taxon>
        <taxon>Roseicyclus</taxon>
    </lineage>
</organism>
<dbReference type="PANTHER" id="PTHR20974">
    <property type="entry name" value="UPF0585 PROTEIN CG18661"/>
    <property type="match status" value="1"/>
</dbReference>
<protein>
    <submittedName>
        <fullName evidence="2">DUF938 domain-containing protein</fullName>
    </submittedName>
</protein>
<proteinExistence type="predicted"/>
<dbReference type="Gene3D" id="3.40.50.150">
    <property type="entry name" value="Vaccinia Virus protein VP39"/>
    <property type="match status" value="1"/>
</dbReference>
<dbReference type="SUPFAM" id="SSF53335">
    <property type="entry name" value="S-adenosyl-L-methionine-dependent methyltransferases"/>
    <property type="match status" value="1"/>
</dbReference>
<dbReference type="Proteomes" id="UP000526408">
    <property type="component" value="Unassembled WGS sequence"/>
</dbReference>
<accession>A0A7X6GZ05</accession>
<name>A0A7X6GZ05_9RHOB</name>